<dbReference type="Pfam" id="PF08722">
    <property type="entry name" value="Tn7_TnsA-like_N"/>
    <property type="match status" value="1"/>
</dbReference>
<dbReference type="Gene3D" id="3.40.1350.10">
    <property type="match status" value="1"/>
</dbReference>
<dbReference type="Pfam" id="PF08721">
    <property type="entry name" value="Tn7_Tnp_TnsA_C"/>
    <property type="match status" value="1"/>
</dbReference>
<dbReference type="InterPro" id="IPR014832">
    <property type="entry name" value="TnsA_C"/>
</dbReference>
<evidence type="ECO:0000259" key="1">
    <source>
        <dbReference type="Pfam" id="PF08721"/>
    </source>
</evidence>
<sequence length="282" mass="32077">MAKRRYRFDEAKYARMLKEGRGTGAGAAYLPWIEIHDISSKGLSVRPKGKKTGRTHHLLSALEYSVFLEVDWIDDVTDVREQYPLDRECTREIALEMGVRHPNDHGTDIVMTTDLLVDVMGPAGVRLVPISVKPSSDLENDRVLEKMQMEMEYWKRRGASLQIVTEREISEGRTLQLKWLHEWFWLDHLEVPFEGYWEDRCATLLARLSNFGGSRVADFIRHLEEVEGFCPGEALSAIRHLGARKRLSMSLEGPLNMKGDLTQLSLPDAGLATTGDILRDVA</sequence>
<dbReference type="SUPFAM" id="SSF52980">
    <property type="entry name" value="Restriction endonuclease-like"/>
    <property type="match status" value="1"/>
</dbReference>
<reference evidence="3 4" key="1">
    <citation type="submission" date="2019-03" db="EMBL/GenBank/DDBJ databases">
        <title>Genome sequence of Sphingomonas sp. 17J27-24.</title>
        <authorList>
            <person name="Kim M."/>
            <person name="Maeng S."/>
            <person name="Sathiyaraj S."/>
        </authorList>
    </citation>
    <scope>NUCLEOTIDE SEQUENCE [LARGE SCALE GENOMIC DNA]</scope>
    <source>
        <strain evidence="3 4">17J27-24</strain>
    </source>
</reference>
<keyword evidence="3" id="KW-0255">Endonuclease</keyword>
<dbReference type="Proteomes" id="UP000298213">
    <property type="component" value="Unassembled WGS sequence"/>
</dbReference>
<keyword evidence="3" id="KW-0378">Hydrolase</keyword>
<dbReference type="CDD" id="cd22362">
    <property type="entry name" value="TnsA_endonuclease-like"/>
    <property type="match status" value="1"/>
</dbReference>
<dbReference type="InterPro" id="IPR011856">
    <property type="entry name" value="tRNA_endonuc-like_dom_sf"/>
</dbReference>
<dbReference type="GO" id="GO:0003676">
    <property type="term" value="F:nucleic acid binding"/>
    <property type="evidence" value="ECO:0007669"/>
    <property type="project" value="InterPro"/>
</dbReference>
<dbReference type="GO" id="GO:0004519">
    <property type="term" value="F:endonuclease activity"/>
    <property type="evidence" value="ECO:0007669"/>
    <property type="project" value="UniProtKB-KW"/>
</dbReference>
<evidence type="ECO:0000313" key="4">
    <source>
        <dbReference type="Proteomes" id="UP000298213"/>
    </source>
</evidence>
<keyword evidence="4" id="KW-1185">Reference proteome</keyword>
<dbReference type="InterPro" id="IPR011335">
    <property type="entry name" value="Restrct_endonuc-II-like"/>
</dbReference>
<dbReference type="AlphaFoldDB" id="A0A4Y8ZWT7"/>
<name>A0A4Y8ZWT7_9SPHN</name>
<organism evidence="3 4">
    <name type="scientific">Sphingomonas parva</name>
    <dbReference type="NCBI Taxonomy" id="2555898"/>
    <lineage>
        <taxon>Bacteria</taxon>
        <taxon>Pseudomonadati</taxon>
        <taxon>Pseudomonadota</taxon>
        <taxon>Alphaproteobacteria</taxon>
        <taxon>Sphingomonadales</taxon>
        <taxon>Sphingomonadaceae</taxon>
        <taxon>Sphingomonas</taxon>
    </lineage>
</organism>
<proteinExistence type="predicted"/>
<evidence type="ECO:0000313" key="3">
    <source>
        <dbReference type="EMBL" id="TFI59199.1"/>
    </source>
</evidence>
<gene>
    <name evidence="3" type="ORF">E2493_06675</name>
</gene>
<dbReference type="RefSeq" id="WP_135084989.1">
    <property type="nucleotide sequence ID" value="NZ_SPDV01000009.1"/>
</dbReference>
<dbReference type="EMBL" id="SPDV01000009">
    <property type="protein sequence ID" value="TFI59199.1"/>
    <property type="molecule type" value="Genomic_DNA"/>
</dbReference>
<evidence type="ECO:0000259" key="2">
    <source>
        <dbReference type="Pfam" id="PF08722"/>
    </source>
</evidence>
<accession>A0A4Y8ZWT7</accession>
<feature type="domain" description="TnsA endonuclease C-terminal" evidence="1">
    <location>
        <begin position="177"/>
        <end position="251"/>
    </location>
</feature>
<keyword evidence="3" id="KW-0540">Nuclease</keyword>
<comment type="caution">
    <text evidence="3">The sequence shown here is derived from an EMBL/GenBank/DDBJ whole genome shotgun (WGS) entry which is preliminary data.</text>
</comment>
<feature type="domain" description="TnsA endonuclease N-terminal" evidence="2">
    <location>
        <begin position="74"/>
        <end position="166"/>
    </location>
</feature>
<dbReference type="OrthoDB" id="5291587at2"/>
<dbReference type="InterPro" id="IPR014833">
    <property type="entry name" value="TnsA_N"/>
</dbReference>
<protein>
    <submittedName>
        <fullName evidence="3">Heteromeric transposase endonuclease subunit TnsA</fullName>
    </submittedName>
</protein>